<comment type="caution">
    <text evidence="1">The sequence shown here is derived from an EMBL/GenBank/DDBJ whole genome shotgun (WGS) entry which is preliminary data.</text>
</comment>
<gene>
    <name evidence="2" type="ORF">COE48_22910</name>
    <name evidence="1" type="ORF">CON01_20085</name>
</gene>
<proteinExistence type="predicted"/>
<dbReference type="Gene3D" id="1.25.40.10">
    <property type="entry name" value="Tetratricopeptide repeat domain"/>
    <property type="match status" value="1"/>
</dbReference>
<dbReference type="RefSeq" id="WP_097845912.1">
    <property type="nucleotide sequence ID" value="NZ_NTRM01000040.1"/>
</dbReference>
<accession>A0A9X6TXY8</accession>
<dbReference type="InterPro" id="IPR011990">
    <property type="entry name" value="TPR-like_helical_dom_sf"/>
</dbReference>
<dbReference type="SUPFAM" id="SSF48452">
    <property type="entry name" value="TPR-like"/>
    <property type="match status" value="1"/>
</dbReference>
<protein>
    <recommendedName>
        <fullName evidence="5">Tetratricopeptide repeat protein</fullName>
    </recommendedName>
</protein>
<evidence type="ECO:0000313" key="2">
    <source>
        <dbReference type="EMBL" id="PGZ01025.1"/>
    </source>
</evidence>
<evidence type="ECO:0000313" key="4">
    <source>
        <dbReference type="Proteomes" id="UP000223445"/>
    </source>
</evidence>
<sequence>MFNGVQKKESYHTLLKLFNPVNLYSLNGIQEVAEQDLEFNDHHHIVSFFVDLLKSFNLIQLTNSIESFRYLLEKWNEEYQEAIIQESDLLEKGLIISANERVIVNPSLRFFIKENDDYNQPELEFLKVFSHSHFDCPLFTEEVWLPILEQHNEKFNHQLLEKEEILGGSANLYSVLFHNYRNIKSSFLTALQHYFSTLEYSEWEKNIEKYFYLLVEINNCEIFTSDILFVLDSTKLNILIEFVLQKILSESEIHKIEDFEFLSRIQQVKFDGKDFLPMKDDTAPEKVEVKKSNYTYNFGKILERERFFEEFEFRSYYMRLFPEVKFIFQNLITFITPEQWEKVLIEKKSIIYDFYFYENVLFDVTQTINYDSIDLAPIIIEKLLSLDVNLNRITTINLKRLKVDILKFYLEIVKGEKEEYMKFLIDLYIYLTNCVQKYGKINVPIINEFRSYLIDYIQKQLNGEVFSENALKLIADERKDNEFIIFDLPVQLSKENLIVKKELAQLIKNEYLDFLNSERLFSSFFQISGLANILYSFQELDDNDLVNDVTSIIFNFDSTIYEEQEDKKWTKYLSLSKRLRVHLGVLSIFLRTSEIPNEIREKLIIYVLNMYRDLKLTQLDGNCPVSWENMIYDIFSLEGESGIDQEKILWFHILCILNEREISEKQKFLNEIQMNLTFSEAVLWNKIIGDIKINLSDYSPITNGVSLGLAKKEAFFLVRSGYGNEALKYIEYVKSLIAEKHLNYLDKNFYFNVEFEALIQIGRYDEAYELADVIFDNRGLSRKGLIEYLRGNYIEAKHLFNQHIGKCEILDLQSIINYSAVLIALKDNAAAVAWCEKYIEQFEQDYLLCANLACAYSEIDQLKSIYYYLVSKDLEPDYKPAIQGLLINIKEIMDKQLPHLLEQIDTFPEKVYLTNQFIEVMQKSTRKIAQLSIPELEFKMINDINKSIQLQLERPTLLAKLSENELSDLIRDNCQMSMDHYGITVVREVPQGYAKVNPGEIDLFFFRNGIDYENIATGENKEWSPEKFIKQLKQLLGYLRSEGGFGFTIIFNKKVRLQTVLEKRLEILQNNFKSDSDLQPFELVGPIIDLEIHWSELKEVLLTKHKHPEKEDATFRMYHFIVNVSEERHEVAVSARN</sequence>
<dbReference type="EMBL" id="NVMD01000021">
    <property type="protein sequence ID" value="PED12707.1"/>
    <property type="molecule type" value="Genomic_DNA"/>
</dbReference>
<evidence type="ECO:0000313" key="1">
    <source>
        <dbReference type="EMBL" id="PED12707.1"/>
    </source>
</evidence>
<evidence type="ECO:0000313" key="3">
    <source>
        <dbReference type="Proteomes" id="UP000220127"/>
    </source>
</evidence>
<name>A0A9X6TXY8_BACTU</name>
<dbReference type="EMBL" id="NUPM01000021">
    <property type="protein sequence ID" value="PGZ01025.1"/>
    <property type="molecule type" value="Genomic_DNA"/>
</dbReference>
<organism evidence="1 3">
    <name type="scientific">Bacillus thuringiensis</name>
    <dbReference type="NCBI Taxonomy" id="1428"/>
    <lineage>
        <taxon>Bacteria</taxon>
        <taxon>Bacillati</taxon>
        <taxon>Bacillota</taxon>
        <taxon>Bacilli</taxon>
        <taxon>Bacillales</taxon>
        <taxon>Bacillaceae</taxon>
        <taxon>Bacillus</taxon>
        <taxon>Bacillus cereus group</taxon>
    </lineage>
</organism>
<dbReference type="AlphaFoldDB" id="A0A9X6TXY8"/>
<dbReference type="Proteomes" id="UP000220127">
    <property type="component" value="Unassembled WGS sequence"/>
</dbReference>
<evidence type="ECO:0008006" key="5">
    <source>
        <dbReference type="Google" id="ProtNLM"/>
    </source>
</evidence>
<dbReference type="Proteomes" id="UP000223445">
    <property type="component" value="Unassembled WGS sequence"/>
</dbReference>
<reference evidence="3 4" key="1">
    <citation type="submission" date="2017-09" db="EMBL/GenBank/DDBJ databases">
        <title>Large-scale bioinformatics analysis of Bacillus genomes uncovers conserved roles of natural products in bacterial physiology.</title>
        <authorList>
            <consortium name="Agbiome Team Llc"/>
            <person name="Bleich R.M."/>
            <person name="Grubbs K.J."/>
            <person name="Santa Maria K.C."/>
            <person name="Allen S.E."/>
            <person name="Farag S."/>
            <person name="Shank E.A."/>
            <person name="Bowers A."/>
        </authorList>
    </citation>
    <scope>NUCLEOTIDE SEQUENCE [LARGE SCALE GENOMIC DNA]</scope>
    <source>
        <strain evidence="2 4">AFS030179</strain>
        <strain evidence="1 3">AFS094940</strain>
    </source>
</reference>